<dbReference type="RefSeq" id="WP_199720255.1">
    <property type="nucleotide sequence ID" value="NZ_RJKN01000007.1"/>
</dbReference>
<keyword evidence="3" id="KW-0012">Acyltransferase</keyword>
<evidence type="ECO:0000256" key="1">
    <source>
        <dbReference type="SAM" id="MobiDB-lite"/>
    </source>
</evidence>
<feature type="region of interest" description="Disordered" evidence="1">
    <location>
        <begin position="135"/>
        <end position="155"/>
    </location>
</feature>
<proteinExistence type="predicted"/>
<dbReference type="GO" id="GO:0008999">
    <property type="term" value="F:protein-N-terminal-alanine acetyltransferase activity"/>
    <property type="evidence" value="ECO:0007669"/>
    <property type="project" value="TreeGrafter"/>
</dbReference>
<keyword evidence="3" id="KW-0808">Transferase</keyword>
<dbReference type="InParanoid" id="A0A3N1GAG8"/>
<dbReference type="Proteomes" id="UP000276232">
    <property type="component" value="Unassembled WGS sequence"/>
</dbReference>
<evidence type="ECO:0000259" key="2">
    <source>
        <dbReference type="PROSITE" id="PS51186"/>
    </source>
</evidence>
<evidence type="ECO:0000313" key="3">
    <source>
        <dbReference type="EMBL" id="ROP27211.1"/>
    </source>
</evidence>
<evidence type="ECO:0000313" key="4">
    <source>
        <dbReference type="Proteomes" id="UP000276232"/>
    </source>
</evidence>
<dbReference type="PROSITE" id="PS51186">
    <property type="entry name" value="GNAT"/>
    <property type="match status" value="1"/>
</dbReference>
<dbReference type="Pfam" id="PF13508">
    <property type="entry name" value="Acetyltransf_7"/>
    <property type="match status" value="1"/>
</dbReference>
<name>A0A3N1GAG8_9ACTN</name>
<dbReference type="InterPro" id="IPR016181">
    <property type="entry name" value="Acyl_CoA_acyltransferase"/>
</dbReference>
<sequence>MSRPALRRARPADAPALAAVHHRSREAAMPWLPVLHTPVETEAWFGDVVLRSQVVTVAEEQGRVLGLSAVADGWLEQLYVDPDAQGRGLGRALLDAACAAHPDGLRLHVFTRNERARAFYEAAGFVLVGSGDGAATEEQEPDCTYAWPGASAQRR</sequence>
<feature type="domain" description="N-acetyltransferase" evidence="2">
    <location>
        <begin position="4"/>
        <end position="150"/>
    </location>
</feature>
<comment type="caution">
    <text evidence="3">The sequence shown here is derived from an EMBL/GenBank/DDBJ whole genome shotgun (WGS) entry which is preliminary data.</text>
</comment>
<dbReference type="AlphaFoldDB" id="A0A3N1GAG8"/>
<dbReference type="PANTHER" id="PTHR43617:SF20">
    <property type="entry name" value="N-ALPHA-ACETYLTRANSFERASE RIMI"/>
    <property type="match status" value="1"/>
</dbReference>
<protein>
    <submittedName>
        <fullName evidence="3">L-amino acid N-acyltransferase YncA</fullName>
    </submittedName>
</protein>
<gene>
    <name evidence="3" type="ORF">EDC03_2735</name>
</gene>
<accession>A0A3N1GAG8</accession>
<dbReference type="InterPro" id="IPR000182">
    <property type="entry name" value="GNAT_dom"/>
</dbReference>
<dbReference type="SUPFAM" id="SSF55729">
    <property type="entry name" value="Acyl-CoA N-acyltransferases (Nat)"/>
    <property type="match status" value="1"/>
</dbReference>
<dbReference type="CDD" id="cd04301">
    <property type="entry name" value="NAT_SF"/>
    <property type="match status" value="1"/>
</dbReference>
<dbReference type="InterPro" id="IPR050276">
    <property type="entry name" value="MshD_Acetyltransferase"/>
</dbReference>
<reference evidence="3 4" key="1">
    <citation type="journal article" date="2015" name="Stand. Genomic Sci.">
        <title>Genomic Encyclopedia of Bacterial and Archaeal Type Strains, Phase III: the genomes of soil and plant-associated and newly described type strains.</title>
        <authorList>
            <person name="Whitman W.B."/>
            <person name="Woyke T."/>
            <person name="Klenk H.P."/>
            <person name="Zhou Y."/>
            <person name="Lilburn T.G."/>
            <person name="Beck B.J."/>
            <person name="De Vos P."/>
            <person name="Vandamme P."/>
            <person name="Eisen J.A."/>
            <person name="Garrity G."/>
            <person name="Hugenholtz P."/>
            <person name="Kyrpides N.C."/>
        </authorList>
    </citation>
    <scope>NUCLEOTIDE SEQUENCE [LARGE SCALE GENOMIC DNA]</scope>
    <source>
        <strain evidence="3 4">CECT 7306</strain>
    </source>
</reference>
<dbReference type="EMBL" id="RJKN01000007">
    <property type="protein sequence ID" value="ROP27211.1"/>
    <property type="molecule type" value="Genomic_DNA"/>
</dbReference>
<dbReference type="Gene3D" id="3.40.630.30">
    <property type="match status" value="1"/>
</dbReference>
<organism evidence="3 4">
    <name type="scientific">Pseudokineococcus lusitanus</name>
    <dbReference type="NCBI Taxonomy" id="763993"/>
    <lineage>
        <taxon>Bacteria</taxon>
        <taxon>Bacillati</taxon>
        <taxon>Actinomycetota</taxon>
        <taxon>Actinomycetes</taxon>
        <taxon>Kineosporiales</taxon>
        <taxon>Kineosporiaceae</taxon>
        <taxon>Pseudokineococcus</taxon>
    </lineage>
</organism>
<keyword evidence="4" id="KW-1185">Reference proteome</keyword>
<dbReference type="PANTHER" id="PTHR43617">
    <property type="entry name" value="L-AMINO ACID N-ACETYLTRANSFERASE"/>
    <property type="match status" value="1"/>
</dbReference>